<sequence length="87" mass="9776">MHMGAMGGSLTMRVFGNPVHQIDHHNEMEGPGFATLRIKRSLGRLVVSVMSITPVESMTLKIVQYYYLSPWIPPLFAHLVMHATNNI</sequence>
<evidence type="ECO:0000313" key="2">
    <source>
        <dbReference type="Proteomes" id="UP000708208"/>
    </source>
</evidence>
<feature type="non-terminal residue" evidence="1">
    <location>
        <position position="1"/>
    </location>
</feature>
<reference evidence="1" key="1">
    <citation type="submission" date="2021-06" db="EMBL/GenBank/DDBJ databases">
        <authorList>
            <person name="Hodson N. C."/>
            <person name="Mongue J. A."/>
            <person name="Jaron S. K."/>
        </authorList>
    </citation>
    <scope>NUCLEOTIDE SEQUENCE</scope>
</reference>
<accession>A0A8J2PNI3</accession>
<proteinExistence type="predicted"/>
<protein>
    <submittedName>
        <fullName evidence="1">Uncharacterized protein</fullName>
    </submittedName>
</protein>
<organism evidence="1 2">
    <name type="scientific">Allacma fusca</name>
    <dbReference type="NCBI Taxonomy" id="39272"/>
    <lineage>
        <taxon>Eukaryota</taxon>
        <taxon>Metazoa</taxon>
        <taxon>Ecdysozoa</taxon>
        <taxon>Arthropoda</taxon>
        <taxon>Hexapoda</taxon>
        <taxon>Collembola</taxon>
        <taxon>Symphypleona</taxon>
        <taxon>Sminthuridae</taxon>
        <taxon>Allacma</taxon>
    </lineage>
</organism>
<evidence type="ECO:0000313" key="1">
    <source>
        <dbReference type="EMBL" id="CAG7827788.1"/>
    </source>
</evidence>
<name>A0A8J2PNI3_9HEXA</name>
<comment type="caution">
    <text evidence="1">The sequence shown here is derived from an EMBL/GenBank/DDBJ whole genome shotgun (WGS) entry which is preliminary data.</text>
</comment>
<gene>
    <name evidence="1" type="ORF">AFUS01_LOCUS37751</name>
</gene>
<dbReference type="Proteomes" id="UP000708208">
    <property type="component" value="Unassembled WGS sequence"/>
</dbReference>
<dbReference type="AlphaFoldDB" id="A0A8J2PNI3"/>
<dbReference type="EMBL" id="CAJVCH010544860">
    <property type="protein sequence ID" value="CAG7827788.1"/>
    <property type="molecule type" value="Genomic_DNA"/>
</dbReference>
<keyword evidence="2" id="KW-1185">Reference proteome</keyword>